<evidence type="ECO:0000256" key="2">
    <source>
        <dbReference type="ARBA" id="ARBA00007647"/>
    </source>
</evidence>
<comment type="subcellular location">
    <subcellularLocation>
        <location evidence="1">Membrane</location>
        <topology evidence="1">Single-pass membrane protein</topology>
    </subcellularLocation>
</comment>
<reference evidence="10" key="2">
    <citation type="submission" date="2020-10" db="UniProtKB">
        <authorList>
            <consortium name="WormBaseParasite"/>
        </authorList>
    </citation>
    <scope>IDENTIFICATION</scope>
</reference>
<evidence type="ECO:0000256" key="6">
    <source>
        <dbReference type="ARBA" id="ARBA00022989"/>
    </source>
</evidence>
<keyword evidence="7" id="KW-0472">Membrane</keyword>
<name>A0A7E4ZQH9_PANRE</name>
<keyword evidence="3 8" id="KW-0328">Glycosyltransferase</keyword>
<dbReference type="GO" id="GO:0016020">
    <property type="term" value="C:membrane"/>
    <property type="evidence" value="ECO:0007669"/>
    <property type="project" value="UniProtKB-SubCell"/>
</dbReference>
<keyword evidence="9" id="KW-1185">Reference proteome</keyword>
<dbReference type="InterPro" id="IPR008166">
    <property type="entry name" value="Glyco_transf_92"/>
</dbReference>
<comment type="similarity">
    <text evidence="2 8">Belongs to the glycosyltransferase 92 family.</text>
</comment>
<dbReference type="AlphaFoldDB" id="A0A7E4ZQH9"/>
<keyword evidence="5" id="KW-0812">Transmembrane</keyword>
<evidence type="ECO:0000256" key="7">
    <source>
        <dbReference type="ARBA" id="ARBA00023136"/>
    </source>
</evidence>
<evidence type="ECO:0000256" key="8">
    <source>
        <dbReference type="RuleBase" id="RU366017"/>
    </source>
</evidence>
<dbReference type="Proteomes" id="UP000492821">
    <property type="component" value="Unassembled WGS sequence"/>
</dbReference>
<dbReference type="EC" id="2.4.1.-" evidence="8"/>
<dbReference type="Pfam" id="PF01697">
    <property type="entry name" value="Glyco_transf_92"/>
    <property type="match status" value="1"/>
</dbReference>
<dbReference type="PANTHER" id="PTHR21645">
    <property type="entry name" value="GLYCOSYLTRANSFERASE FAMILY 92 PROTEIN"/>
    <property type="match status" value="1"/>
</dbReference>
<evidence type="ECO:0000256" key="3">
    <source>
        <dbReference type="ARBA" id="ARBA00022676"/>
    </source>
</evidence>
<dbReference type="WBParaSite" id="Pan_g11393.t1">
    <property type="protein sequence ID" value="Pan_g11393.t1"/>
    <property type="gene ID" value="Pan_g11393"/>
</dbReference>
<keyword evidence="4 8" id="KW-0808">Transferase</keyword>
<dbReference type="GO" id="GO:0016757">
    <property type="term" value="F:glycosyltransferase activity"/>
    <property type="evidence" value="ECO:0007669"/>
    <property type="project" value="UniProtKB-UniRule"/>
</dbReference>
<dbReference type="PANTHER" id="PTHR21645:SF2">
    <property type="entry name" value="GLYCOSYLTRANSFERASE FAMILY 92 PROTEIN F59C6.8"/>
    <property type="match status" value="1"/>
</dbReference>
<sequence>MVLLFNSQKGWRPKQFLQCKSMGSNETENYLITKSEMQPVRYIAWPVIPCAWAPYILVCPVVKDPKNFAISDLSYFSNEVAMPYRKAVTENFGIVACFSPLFYFERWQVMLPSLEIYRQFGIGRQVYYLQSIRKEVYDLLMVNVAYVKCLQPFGMILQAYKRTGAVDIETWANMELGGTYEGSEDPNSELEWRNQAAAHTDCYLKYRVR</sequence>
<proteinExistence type="inferred from homology"/>
<dbReference type="InterPro" id="IPR052012">
    <property type="entry name" value="GTase_92"/>
</dbReference>
<evidence type="ECO:0000313" key="9">
    <source>
        <dbReference type="Proteomes" id="UP000492821"/>
    </source>
</evidence>
<protein>
    <recommendedName>
        <fullName evidence="8">Glycosyltransferase family 92 protein</fullName>
        <ecNumber evidence="8">2.4.1.-</ecNumber>
    </recommendedName>
</protein>
<evidence type="ECO:0000256" key="4">
    <source>
        <dbReference type="ARBA" id="ARBA00022679"/>
    </source>
</evidence>
<evidence type="ECO:0000256" key="1">
    <source>
        <dbReference type="ARBA" id="ARBA00004167"/>
    </source>
</evidence>
<accession>A0A7E4ZQH9</accession>
<keyword evidence="6" id="KW-1133">Transmembrane helix</keyword>
<reference evidence="9" key="1">
    <citation type="journal article" date="2013" name="Genetics">
        <title>The draft genome and transcriptome of Panagrellus redivivus are shaped by the harsh demands of a free-living lifestyle.</title>
        <authorList>
            <person name="Srinivasan J."/>
            <person name="Dillman A.R."/>
            <person name="Macchietto M.G."/>
            <person name="Heikkinen L."/>
            <person name="Lakso M."/>
            <person name="Fracchia K.M."/>
            <person name="Antoshechkin I."/>
            <person name="Mortazavi A."/>
            <person name="Wong G."/>
            <person name="Sternberg P.W."/>
        </authorList>
    </citation>
    <scope>NUCLEOTIDE SEQUENCE [LARGE SCALE GENOMIC DNA]</scope>
    <source>
        <strain evidence="9">MT8872</strain>
    </source>
</reference>
<organism evidence="9 10">
    <name type="scientific">Panagrellus redivivus</name>
    <name type="common">Microworm</name>
    <dbReference type="NCBI Taxonomy" id="6233"/>
    <lineage>
        <taxon>Eukaryota</taxon>
        <taxon>Metazoa</taxon>
        <taxon>Ecdysozoa</taxon>
        <taxon>Nematoda</taxon>
        <taxon>Chromadorea</taxon>
        <taxon>Rhabditida</taxon>
        <taxon>Tylenchina</taxon>
        <taxon>Panagrolaimomorpha</taxon>
        <taxon>Panagrolaimoidea</taxon>
        <taxon>Panagrolaimidae</taxon>
        <taxon>Panagrellus</taxon>
    </lineage>
</organism>
<evidence type="ECO:0000256" key="5">
    <source>
        <dbReference type="ARBA" id="ARBA00022692"/>
    </source>
</evidence>
<evidence type="ECO:0000313" key="10">
    <source>
        <dbReference type="WBParaSite" id="Pan_g11393.t1"/>
    </source>
</evidence>